<organism evidence="4 5">
    <name type="scientific">Streptomyces toxytricini</name>
    <name type="common">Actinomyces toxytricini</name>
    <dbReference type="NCBI Taxonomy" id="67369"/>
    <lineage>
        <taxon>Bacteria</taxon>
        <taxon>Bacillati</taxon>
        <taxon>Actinomycetota</taxon>
        <taxon>Actinomycetes</taxon>
        <taxon>Kitasatosporales</taxon>
        <taxon>Streptomycetaceae</taxon>
        <taxon>Streptomyces</taxon>
    </lineage>
</organism>
<comment type="similarity">
    <text evidence="1">Belongs to the ATP-dependent AMP-binding enzyme family.</text>
</comment>
<dbReference type="Gene3D" id="3.30.300.30">
    <property type="match status" value="1"/>
</dbReference>
<dbReference type="SUPFAM" id="SSF56801">
    <property type="entry name" value="Acetyl-CoA synthetase-like"/>
    <property type="match status" value="1"/>
</dbReference>
<feature type="domain" description="AMP-dependent synthetase/ligase" evidence="3">
    <location>
        <begin position="8"/>
        <end position="343"/>
    </location>
</feature>
<dbReference type="PANTHER" id="PTHR43201:SF5">
    <property type="entry name" value="MEDIUM-CHAIN ACYL-COA LIGASE ACSF2, MITOCHONDRIAL"/>
    <property type="match status" value="1"/>
</dbReference>
<dbReference type="EMBL" id="JBIUYY010000017">
    <property type="protein sequence ID" value="MFJ2825326.1"/>
    <property type="molecule type" value="Genomic_DNA"/>
</dbReference>
<dbReference type="InterPro" id="IPR000873">
    <property type="entry name" value="AMP-dep_synth/lig_dom"/>
</dbReference>
<evidence type="ECO:0000313" key="5">
    <source>
        <dbReference type="Proteomes" id="UP001617351"/>
    </source>
</evidence>
<evidence type="ECO:0000256" key="1">
    <source>
        <dbReference type="ARBA" id="ARBA00006432"/>
    </source>
</evidence>
<reference evidence="4 5" key="1">
    <citation type="submission" date="2024-10" db="EMBL/GenBank/DDBJ databases">
        <title>The Natural Products Discovery Center: Release of the First 8490 Sequenced Strains for Exploring Actinobacteria Biosynthetic Diversity.</title>
        <authorList>
            <person name="Kalkreuter E."/>
            <person name="Kautsar S.A."/>
            <person name="Yang D."/>
            <person name="Bader C.D."/>
            <person name="Teijaro C.N."/>
            <person name="Fluegel L."/>
            <person name="Davis C.M."/>
            <person name="Simpson J.R."/>
            <person name="Lauterbach L."/>
            <person name="Steele A.D."/>
            <person name="Gui C."/>
            <person name="Meng S."/>
            <person name="Li G."/>
            <person name="Viehrig K."/>
            <person name="Ye F."/>
            <person name="Su P."/>
            <person name="Kiefer A.F."/>
            <person name="Nichols A."/>
            <person name="Cepeda A.J."/>
            <person name="Yan W."/>
            <person name="Fan B."/>
            <person name="Jiang Y."/>
            <person name="Adhikari A."/>
            <person name="Zheng C.-J."/>
            <person name="Schuster L."/>
            <person name="Cowan T.M."/>
            <person name="Smanski M.J."/>
            <person name="Chevrette M.G."/>
            <person name="De Carvalho L.P.S."/>
            <person name="Shen B."/>
        </authorList>
    </citation>
    <scope>NUCLEOTIDE SEQUENCE [LARGE SCALE GENOMIC DNA]</scope>
    <source>
        <strain evidence="4 5">NPDC087220</strain>
    </source>
</reference>
<name>A0ABW8ESP7_STRT5</name>
<gene>
    <name evidence="4" type="ORF">ACIO7M_30050</name>
</gene>
<dbReference type="Pfam" id="PF00501">
    <property type="entry name" value="AMP-binding"/>
    <property type="match status" value="1"/>
</dbReference>
<dbReference type="InterPro" id="IPR045851">
    <property type="entry name" value="AMP-bd_C_sf"/>
</dbReference>
<proteinExistence type="inferred from homology"/>
<protein>
    <submittedName>
        <fullName evidence="4">Class I adenylate-forming enzyme family protein</fullName>
    </submittedName>
</protein>
<evidence type="ECO:0000259" key="3">
    <source>
        <dbReference type="Pfam" id="PF00501"/>
    </source>
</evidence>
<accession>A0ABW8ESP7</accession>
<keyword evidence="2" id="KW-0436">Ligase</keyword>
<dbReference type="PROSITE" id="PS00455">
    <property type="entry name" value="AMP_BINDING"/>
    <property type="match status" value="1"/>
</dbReference>
<dbReference type="InterPro" id="IPR042099">
    <property type="entry name" value="ANL_N_sf"/>
</dbReference>
<dbReference type="RefSeq" id="WP_402386501.1">
    <property type="nucleotide sequence ID" value="NZ_JBIUYY010000017.1"/>
</dbReference>
<dbReference type="Gene3D" id="3.40.50.12780">
    <property type="entry name" value="N-terminal domain of ligase-like"/>
    <property type="match status" value="1"/>
</dbReference>
<keyword evidence="5" id="KW-1185">Reference proteome</keyword>
<evidence type="ECO:0000313" key="4">
    <source>
        <dbReference type="EMBL" id="MFJ2825326.1"/>
    </source>
</evidence>
<dbReference type="PANTHER" id="PTHR43201">
    <property type="entry name" value="ACYL-COA SYNTHETASE"/>
    <property type="match status" value="1"/>
</dbReference>
<dbReference type="InterPro" id="IPR020845">
    <property type="entry name" value="AMP-binding_CS"/>
</dbReference>
<evidence type="ECO:0000256" key="2">
    <source>
        <dbReference type="ARBA" id="ARBA00022598"/>
    </source>
</evidence>
<comment type="caution">
    <text evidence="4">The sequence shown here is derived from an EMBL/GenBank/DDBJ whole genome shotgun (WGS) entry which is preliminary data.</text>
</comment>
<dbReference type="Proteomes" id="UP001617351">
    <property type="component" value="Unassembled WGS sequence"/>
</dbReference>
<sequence length="477" mass="49108">MTLYDAVRRVARGGPGRCAVEETGGGSATYAGLLDLADRMSCGLAARGVRAGDCVAFALRGGIPYAALILAAAKLGARYVPLLTGFGERQVAEALRRTRPVLLVADRAVTSPGLPAVSPNALAAPGAAAEAAPGGEGGPDRAPQTGVFRILWSSGSTGFPKGIAWRQDAFVAERRRWLADTGIRNTDVFFCRHPLDVAHATDLHVFAALLAGGRVVLADPAAPPAVLLRQIVSHRATAMSALPRHYEELAAAAPPGTALPLMRRALCGGAYVGAGTARRVRSALGTALHEVYGSTEFGLALGDIDGRGLIPVAGVGARIEALPGSPGTGELVLRSDCTSEGYLGDPAAADRTWRGGEFWTGDVAARTHDGGFRILGRMSEALATPAGPLLAPVLDEEITATGAVAEAVALPRRTDGLGSEVVVAVRPEGGGAEAVAAARTVLLRHGLRGSVACVDAVPRTEVGKVDKPLLRARWGLR</sequence>